<gene>
    <name evidence="1" type="ORF">H4W29_002274</name>
</gene>
<sequence>MNASRSVRLEDGSLPQTRIITSNMAKIDMAIEARTGRSLS</sequence>
<name>A0ABR9IPI3_RHIVS</name>
<organism evidence="1 2">
    <name type="scientific">Rhizobium viscosum</name>
    <name type="common">Arthrobacter viscosus</name>
    <dbReference type="NCBI Taxonomy" id="1673"/>
    <lineage>
        <taxon>Bacteria</taxon>
        <taxon>Pseudomonadati</taxon>
        <taxon>Pseudomonadota</taxon>
        <taxon>Alphaproteobacteria</taxon>
        <taxon>Hyphomicrobiales</taxon>
        <taxon>Rhizobiaceae</taxon>
        <taxon>Rhizobium/Agrobacterium group</taxon>
        <taxon>Rhizobium</taxon>
    </lineage>
</organism>
<dbReference type="EMBL" id="JADBEC010000001">
    <property type="protein sequence ID" value="MBE1505093.1"/>
    <property type="molecule type" value="Genomic_DNA"/>
</dbReference>
<accession>A0ABR9IPI3</accession>
<dbReference type="Proteomes" id="UP000620262">
    <property type="component" value="Unassembled WGS sequence"/>
</dbReference>
<evidence type="ECO:0000313" key="1">
    <source>
        <dbReference type="EMBL" id="MBE1505093.1"/>
    </source>
</evidence>
<keyword evidence="2" id="KW-1185">Reference proteome</keyword>
<protein>
    <submittedName>
        <fullName evidence="1">Uncharacterized protein</fullName>
    </submittedName>
</protein>
<comment type="caution">
    <text evidence="1">The sequence shown here is derived from an EMBL/GenBank/DDBJ whole genome shotgun (WGS) entry which is preliminary data.</text>
</comment>
<dbReference type="RefSeq" id="WP_281401257.1">
    <property type="nucleotide sequence ID" value="NZ_BAAAVL010000007.1"/>
</dbReference>
<reference evidence="1 2" key="1">
    <citation type="submission" date="2020-10" db="EMBL/GenBank/DDBJ databases">
        <title>Sequencing the genomes of 1000 actinobacteria strains.</title>
        <authorList>
            <person name="Klenk H.-P."/>
        </authorList>
    </citation>
    <scope>NUCLEOTIDE SEQUENCE [LARGE SCALE GENOMIC DNA]</scope>
    <source>
        <strain evidence="1 2">DSM 7307</strain>
    </source>
</reference>
<proteinExistence type="predicted"/>
<evidence type="ECO:0000313" key="2">
    <source>
        <dbReference type="Proteomes" id="UP000620262"/>
    </source>
</evidence>